<proteinExistence type="predicted"/>
<keyword evidence="3" id="KW-1185">Reference proteome</keyword>
<dbReference type="Proteomes" id="UP000265816">
    <property type="component" value="Unassembled WGS sequence"/>
</dbReference>
<feature type="domain" description="GP-PDE" evidence="1">
    <location>
        <begin position="245"/>
        <end position="468"/>
    </location>
</feature>
<dbReference type="InterPro" id="IPR030395">
    <property type="entry name" value="GP_PDE_dom"/>
</dbReference>
<dbReference type="Gene3D" id="2.60.120.560">
    <property type="entry name" value="Exo-inulinase, domain 1"/>
    <property type="match status" value="1"/>
</dbReference>
<accession>A0A398BA06</accession>
<name>A0A398BA06_9BACI</name>
<reference evidence="2 3" key="1">
    <citation type="submission" date="2018-08" db="EMBL/GenBank/DDBJ databases">
        <title>Bacillus jemisoniae sp. nov., Bacillus chryseoplanitiae sp. nov., Bacillus resnikiae sp. nov., and Bacillus frankliniae sp. nov., isolated from Viking spacecraft and associated surfaces.</title>
        <authorList>
            <person name="Seuylemezian A."/>
            <person name="Vaishampayan P."/>
        </authorList>
    </citation>
    <scope>NUCLEOTIDE SEQUENCE [LARGE SCALE GENOMIC DNA]</scope>
    <source>
        <strain evidence="2 3">JJ-247</strain>
    </source>
</reference>
<evidence type="ECO:0000313" key="3">
    <source>
        <dbReference type="Proteomes" id="UP000265816"/>
    </source>
</evidence>
<dbReference type="Gene3D" id="3.20.20.190">
    <property type="entry name" value="Phosphatidylinositol (PI) phosphodiesterase"/>
    <property type="match status" value="1"/>
</dbReference>
<dbReference type="InterPro" id="IPR017946">
    <property type="entry name" value="PLC-like_Pdiesterase_TIM-brl"/>
</dbReference>
<dbReference type="PROSITE" id="PS51704">
    <property type="entry name" value="GP_PDE"/>
    <property type="match status" value="1"/>
</dbReference>
<evidence type="ECO:0000313" key="2">
    <source>
        <dbReference type="EMBL" id="RID85678.1"/>
    </source>
</evidence>
<dbReference type="EMBL" id="QWVT01000015">
    <property type="protein sequence ID" value="RID85678.1"/>
    <property type="molecule type" value="Genomic_DNA"/>
</dbReference>
<dbReference type="Pfam" id="PF03009">
    <property type="entry name" value="GDPD"/>
    <property type="match status" value="1"/>
</dbReference>
<organism evidence="2 3">
    <name type="scientific">Mesobacillus zeae</name>
    <dbReference type="NCBI Taxonomy" id="1917180"/>
    <lineage>
        <taxon>Bacteria</taxon>
        <taxon>Bacillati</taxon>
        <taxon>Bacillota</taxon>
        <taxon>Bacilli</taxon>
        <taxon>Bacillales</taxon>
        <taxon>Bacillaceae</taxon>
        <taxon>Mesobacillus</taxon>
    </lineage>
</organism>
<dbReference type="OrthoDB" id="384721at2"/>
<dbReference type="AlphaFoldDB" id="A0A398BA06"/>
<dbReference type="PROSITE" id="PS50007">
    <property type="entry name" value="PIPLC_X_DOMAIN"/>
    <property type="match status" value="1"/>
</dbReference>
<dbReference type="SUPFAM" id="SSF51695">
    <property type="entry name" value="PLC-like phosphodiesterases"/>
    <property type="match status" value="1"/>
</dbReference>
<dbReference type="PANTHER" id="PTHR46211:SF14">
    <property type="entry name" value="GLYCEROPHOSPHODIESTER PHOSPHODIESTERASE"/>
    <property type="match status" value="1"/>
</dbReference>
<evidence type="ECO:0000259" key="1">
    <source>
        <dbReference type="PROSITE" id="PS51704"/>
    </source>
</evidence>
<comment type="caution">
    <text evidence="2">The sequence shown here is derived from an EMBL/GenBank/DDBJ whole genome shotgun (WGS) entry which is preliminary data.</text>
</comment>
<dbReference type="PANTHER" id="PTHR46211">
    <property type="entry name" value="GLYCEROPHOSPHORYL DIESTER PHOSPHODIESTERASE"/>
    <property type="match status" value="1"/>
</dbReference>
<protein>
    <recommendedName>
        <fullName evidence="1">GP-PDE domain-containing protein</fullName>
    </recommendedName>
</protein>
<sequence>MGGAYMVTFFKRNDTNDRIEYMPTTSNGLPEDLTGATAKFVMTSGDKTYINADADIIGDSLVYVFNAADSLYVGNYVGEFHVTLADGTIRHYPRKGFLSIVIERTLDPMSETQAEEAIALNVSLIEDFKADINTQVATMRMAATDAQAATITANAAASHAQTQGDYAKSEADRLVGTDVSVLDNKIGALSNLQTINKDSVVAAVNETTAQLAEKATKDEVSNISLNIDGVNKKLSGIKFSDLQEPIYFAHRGAKNIFPESSQEAYRGCVNMGLSVIEMDVRQATDGTLIVHHDDTMERTTNKTGSIDYYSAMGFKSAVIDLLPGWAGTPVLFEDLLREFGNKVVYAPEIKGAGINTKLVDTMIKYNLQDNVIIQSFSAPDLTYAISKKIPVIYLKASDDVTPATILGWGIKHVGLSTTLPDSYVTSCINAGLKVYMYTVNRRYEHTKYLNMGVHGFFSDDPLWVKGASPVLEWDSFRDQVFSHGMFQPPVDGNGVLGGNRGEFVSPNKFGWTDGGTLRDFCMQGWAGELSSAFTLSAKMNLVSSVSSVRWGSIVFCTPNDYFDDQNTSGNTSSGYNLLIRESGSIELFLRNGSTATQLGTSLATTAIAAGQQVSIKIQATATQIIITRTDTGHTMTINDTTFRKGYLHLGRNYSGVTFENINIVRQGG</sequence>
<dbReference type="GO" id="GO:0006629">
    <property type="term" value="P:lipid metabolic process"/>
    <property type="evidence" value="ECO:0007669"/>
    <property type="project" value="InterPro"/>
</dbReference>
<dbReference type="GO" id="GO:0008081">
    <property type="term" value="F:phosphoric diester hydrolase activity"/>
    <property type="evidence" value="ECO:0007669"/>
    <property type="project" value="InterPro"/>
</dbReference>
<gene>
    <name evidence="2" type="ORF">D1970_08980</name>
</gene>